<dbReference type="GO" id="GO:0047693">
    <property type="term" value="F:ATP diphosphatase activity"/>
    <property type="evidence" value="ECO:0007669"/>
    <property type="project" value="UniProtKB-EC"/>
</dbReference>
<dbReference type="GO" id="GO:0006203">
    <property type="term" value="P:dGTP catabolic process"/>
    <property type="evidence" value="ECO:0007669"/>
    <property type="project" value="TreeGrafter"/>
</dbReference>
<feature type="domain" description="NTP pyrophosphohydrolase MazG-like" evidence="5">
    <location>
        <begin position="174"/>
        <end position="232"/>
    </location>
</feature>
<dbReference type="Proteomes" id="UP000252289">
    <property type="component" value="Unassembled WGS sequence"/>
</dbReference>
<feature type="domain" description="NTP pyrophosphohydrolase MazG-like" evidence="5">
    <location>
        <begin position="30"/>
        <end position="103"/>
    </location>
</feature>
<dbReference type="NCBIfam" id="TIGR00444">
    <property type="entry name" value="mazG"/>
    <property type="match status" value="1"/>
</dbReference>
<dbReference type="EMBL" id="QOQK01000023">
    <property type="protein sequence ID" value="RCL83938.1"/>
    <property type="molecule type" value="Genomic_DNA"/>
</dbReference>
<comment type="catalytic activity">
    <reaction evidence="1">
        <text>ATP + H2O = AMP + diphosphate + H(+)</text>
        <dbReference type="Rhea" id="RHEA:14245"/>
        <dbReference type="ChEBI" id="CHEBI:15377"/>
        <dbReference type="ChEBI" id="CHEBI:15378"/>
        <dbReference type="ChEBI" id="CHEBI:30616"/>
        <dbReference type="ChEBI" id="CHEBI:33019"/>
        <dbReference type="ChEBI" id="CHEBI:456215"/>
        <dbReference type="EC" id="3.6.1.8"/>
    </reaction>
</comment>
<dbReference type="InterPro" id="IPR004518">
    <property type="entry name" value="MazG-like_dom"/>
</dbReference>
<gene>
    <name evidence="6" type="ORF">DBW64_04765</name>
</gene>
<evidence type="ECO:0000256" key="1">
    <source>
        <dbReference type="ARBA" id="ARBA00052141"/>
    </source>
</evidence>
<dbReference type="CDD" id="cd11529">
    <property type="entry name" value="NTP-PPase_MazG_Cterm"/>
    <property type="match status" value="1"/>
</dbReference>
<reference evidence="6 7" key="1">
    <citation type="journal article" date="2018" name="Microbiome">
        <title>Fine metagenomic profile of the Mediterranean stratified and mixed water columns revealed by assembly and recruitment.</title>
        <authorList>
            <person name="Haro-Moreno J.M."/>
            <person name="Lopez-Perez M."/>
            <person name="De La Torre J.R."/>
            <person name="Picazo A."/>
            <person name="Camacho A."/>
            <person name="Rodriguez-Valera F."/>
        </authorList>
    </citation>
    <scope>NUCLEOTIDE SEQUENCE [LARGE SCALE GENOMIC DNA]</scope>
    <source>
        <strain evidence="6">MED-G50</strain>
    </source>
</reference>
<evidence type="ECO:0000313" key="6">
    <source>
        <dbReference type="EMBL" id="RCL83938.1"/>
    </source>
</evidence>
<dbReference type="CDD" id="cd11528">
    <property type="entry name" value="NTP-PPase_MazG_Nterm"/>
    <property type="match status" value="1"/>
</dbReference>
<evidence type="ECO:0000256" key="3">
    <source>
        <dbReference type="ARBA" id="ARBA00066372"/>
    </source>
</evidence>
<dbReference type="InterPro" id="IPR048011">
    <property type="entry name" value="NTP-PPase_MazG-like_C"/>
</dbReference>
<evidence type="ECO:0000256" key="4">
    <source>
        <dbReference type="ARBA" id="ARBA00074799"/>
    </source>
</evidence>
<comment type="similarity">
    <text evidence="2">Belongs to the nucleoside triphosphate pyrophosphohydrolase family.</text>
</comment>
<proteinExistence type="inferred from homology"/>
<dbReference type="EC" id="3.6.1.8" evidence="3"/>
<organism evidence="6 7">
    <name type="scientific">PS1 clade bacterium</name>
    <dbReference type="NCBI Taxonomy" id="2175152"/>
    <lineage>
        <taxon>Bacteria</taxon>
        <taxon>Pseudomonadati</taxon>
        <taxon>Pseudomonadota</taxon>
        <taxon>Alphaproteobacteria</taxon>
        <taxon>PS1 clade</taxon>
    </lineage>
</organism>
<evidence type="ECO:0000256" key="2">
    <source>
        <dbReference type="ARBA" id="ARBA00061115"/>
    </source>
</evidence>
<keyword evidence="6" id="KW-0378">Hydrolase</keyword>
<sequence>MSKLTGIDRLHNILKALRTPKTGCPWDLKQNFKSIAIYTIEEAYEVVDAIERDDMDDLKDELGDLLLQVVFHARMAEEAGLFDFHDVAQAISEKMLRRHPHVFAEETGKSIDDVKNSWEVIKAKEKEAKTGGVPQSLLEDIPSALPGMTRSVKLQKRAARVGFDWPEISQVFDKLDEELGELRQEIEQNGSSERLLDEMGDVMFVIANLARHLRIDPEQASRAGNQKFTNRFNDMEKQAEASGKDMGSLTLDELETMWQSAKTKDL</sequence>
<dbReference type="GO" id="GO:0046047">
    <property type="term" value="P:TTP catabolic process"/>
    <property type="evidence" value="ECO:0007669"/>
    <property type="project" value="TreeGrafter"/>
</dbReference>
<dbReference type="InterPro" id="IPR048015">
    <property type="entry name" value="NTP-PPase_MazG-like_N"/>
</dbReference>
<dbReference type="FunFam" id="1.10.287.1080:FF:000001">
    <property type="entry name" value="Nucleoside triphosphate pyrophosphohydrolase"/>
    <property type="match status" value="1"/>
</dbReference>
<dbReference type="Pfam" id="PF03819">
    <property type="entry name" value="MazG"/>
    <property type="match status" value="2"/>
</dbReference>
<name>A0A368EI18_9PROT</name>
<dbReference type="InterPro" id="IPR011551">
    <property type="entry name" value="NTP_PyrPHydrolase_MazG"/>
</dbReference>
<dbReference type="AlphaFoldDB" id="A0A368EI18"/>
<dbReference type="GO" id="GO:0046061">
    <property type="term" value="P:dATP catabolic process"/>
    <property type="evidence" value="ECO:0007669"/>
    <property type="project" value="TreeGrafter"/>
</dbReference>
<dbReference type="SUPFAM" id="SSF101386">
    <property type="entry name" value="all-alpha NTP pyrophosphatases"/>
    <property type="match status" value="2"/>
</dbReference>
<dbReference type="Gene3D" id="1.10.287.1080">
    <property type="entry name" value="MazG-like"/>
    <property type="match status" value="2"/>
</dbReference>
<dbReference type="PANTHER" id="PTHR30522:SF0">
    <property type="entry name" value="NUCLEOSIDE TRIPHOSPHATE PYROPHOSPHOHYDROLASE"/>
    <property type="match status" value="1"/>
</dbReference>
<comment type="caution">
    <text evidence="6">The sequence shown here is derived from an EMBL/GenBank/DDBJ whole genome shotgun (WGS) entry which is preliminary data.</text>
</comment>
<accession>A0A368EI18</accession>
<dbReference type="GO" id="GO:0046076">
    <property type="term" value="P:dTTP catabolic process"/>
    <property type="evidence" value="ECO:0007669"/>
    <property type="project" value="TreeGrafter"/>
</dbReference>
<evidence type="ECO:0000313" key="7">
    <source>
        <dbReference type="Proteomes" id="UP000252289"/>
    </source>
</evidence>
<dbReference type="PANTHER" id="PTHR30522">
    <property type="entry name" value="NUCLEOSIDE TRIPHOSPHATE PYROPHOSPHOHYDROLASE"/>
    <property type="match status" value="1"/>
</dbReference>
<evidence type="ECO:0000259" key="5">
    <source>
        <dbReference type="Pfam" id="PF03819"/>
    </source>
</evidence>
<dbReference type="GO" id="GO:0046081">
    <property type="term" value="P:dUTP catabolic process"/>
    <property type="evidence" value="ECO:0007669"/>
    <property type="project" value="TreeGrafter"/>
</dbReference>
<dbReference type="GO" id="GO:0006950">
    <property type="term" value="P:response to stress"/>
    <property type="evidence" value="ECO:0007669"/>
    <property type="project" value="UniProtKB-ARBA"/>
</dbReference>
<dbReference type="NCBIfam" id="NF007113">
    <property type="entry name" value="PRK09562.1"/>
    <property type="match status" value="1"/>
</dbReference>
<dbReference type="GO" id="GO:0046052">
    <property type="term" value="P:UTP catabolic process"/>
    <property type="evidence" value="ECO:0007669"/>
    <property type="project" value="TreeGrafter"/>
</dbReference>
<dbReference type="FunFam" id="1.10.287.1080:FF:000003">
    <property type="entry name" value="Nucleoside triphosphate pyrophosphohydrolase"/>
    <property type="match status" value="1"/>
</dbReference>
<protein>
    <recommendedName>
        <fullName evidence="4">Nucleoside triphosphate pyrophosphohydrolase</fullName>
        <ecNumber evidence="3">3.6.1.8</ecNumber>
    </recommendedName>
</protein>